<proteinExistence type="predicted"/>
<comment type="caution">
    <text evidence="1">The sequence shown here is derived from an EMBL/GenBank/DDBJ whole genome shotgun (WGS) entry which is preliminary data.</text>
</comment>
<name>A0A8J2JSC5_9HEXA</name>
<dbReference type="EMBL" id="CAJVCH010020280">
    <property type="protein sequence ID" value="CAG7688883.1"/>
    <property type="molecule type" value="Genomic_DNA"/>
</dbReference>
<evidence type="ECO:0000313" key="2">
    <source>
        <dbReference type="Proteomes" id="UP000708208"/>
    </source>
</evidence>
<sequence length="25" mass="2828">NCRNENHGAFLSNCIPIVHAICFRV</sequence>
<dbReference type="Proteomes" id="UP000708208">
    <property type="component" value="Unassembled WGS sequence"/>
</dbReference>
<feature type="non-terminal residue" evidence="1">
    <location>
        <position position="1"/>
    </location>
</feature>
<organism evidence="1 2">
    <name type="scientific">Allacma fusca</name>
    <dbReference type="NCBI Taxonomy" id="39272"/>
    <lineage>
        <taxon>Eukaryota</taxon>
        <taxon>Metazoa</taxon>
        <taxon>Ecdysozoa</taxon>
        <taxon>Arthropoda</taxon>
        <taxon>Hexapoda</taxon>
        <taxon>Collembola</taxon>
        <taxon>Symphypleona</taxon>
        <taxon>Sminthuridae</taxon>
        <taxon>Allacma</taxon>
    </lineage>
</organism>
<protein>
    <submittedName>
        <fullName evidence="1">Uncharacterized protein</fullName>
    </submittedName>
</protein>
<evidence type="ECO:0000313" key="1">
    <source>
        <dbReference type="EMBL" id="CAG7688883.1"/>
    </source>
</evidence>
<keyword evidence="2" id="KW-1185">Reference proteome</keyword>
<gene>
    <name evidence="1" type="ORF">AFUS01_LOCUS3375</name>
</gene>
<accession>A0A8J2JSC5</accession>
<dbReference type="AlphaFoldDB" id="A0A8J2JSC5"/>
<reference evidence="1" key="1">
    <citation type="submission" date="2021-06" db="EMBL/GenBank/DDBJ databases">
        <authorList>
            <person name="Hodson N. C."/>
            <person name="Mongue J. A."/>
            <person name="Jaron S. K."/>
        </authorList>
    </citation>
    <scope>NUCLEOTIDE SEQUENCE</scope>
</reference>